<dbReference type="InterPro" id="IPR020843">
    <property type="entry name" value="ER"/>
</dbReference>
<dbReference type="InterPro" id="IPR036291">
    <property type="entry name" value="NAD(P)-bd_dom_sf"/>
</dbReference>
<protein>
    <submittedName>
        <fullName evidence="3">NADP-dependent oxidoreductase</fullName>
    </submittedName>
</protein>
<dbReference type="InterPro" id="IPR013149">
    <property type="entry name" value="ADH-like_C"/>
</dbReference>
<dbReference type="InterPro" id="IPR011032">
    <property type="entry name" value="GroES-like_sf"/>
</dbReference>
<accession>A0ABY5TLL0</accession>
<dbReference type="CDD" id="cd05288">
    <property type="entry name" value="PGDH"/>
    <property type="match status" value="1"/>
</dbReference>
<dbReference type="InterPro" id="IPR041694">
    <property type="entry name" value="ADH_N_2"/>
</dbReference>
<dbReference type="Pfam" id="PF16884">
    <property type="entry name" value="ADH_N_2"/>
    <property type="match status" value="1"/>
</dbReference>
<dbReference type="Gene3D" id="3.90.180.10">
    <property type="entry name" value="Medium-chain alcohol dehydrogenases, catalytic domain"/>
    <property type="match status" value="1"/>
</dbReference>
<dbReference type="SUPFAM" id="SSF50129">
    <property type="entry name" value="GroES-like"/>
    <property type="match status" value="1"/>
</dbReference>
<evidence type="ECO:0000313" key="4">
    <source>
        <dbReference type="Proteomes" id="UP001059934"/>
    </source>
</evidence>
<sequence length="340" mass="36678">MQINRQVVLASFVTDAAQPENFALSEGPIPEPGEGEFLLRNMYFSMEPAIRGWVDGKANYFEPIPIGGVIRGPSVGQVIKSRNPDFAEGEYVYALNQWEDYSICHSDAILLEKLKAEPGIPLSYYVGSLGGAGATAYIGLREVGLIQPGQTVVVSAAAGATGSMAGQIARLSGCKVIGIVGSDDKAELIVEQFGFDAAVNYKTEDVTEAIMALAPEGVDIYFDNVGGPVLNAMLKTMKVYGRIVACGMISDYNRTDNPNPITNLWEMVSRQLTMQGFLLPTYQDKVPAAMAQLEEWIRTDKIAVIENITEGFANTPKAFCELMSGKTVGKALVKIDGLDD</sequence>
<feature type="domain" description="Enoyl reductase (ER)" evidence="2">
    <location>
        <begin position="17"/>
        <end position="333"/>
    </location>
</feature>
<evidence type="ECO:0000259" key="2">
    <source>
        <dbReference type="SMART" id="SM00829"/>
    </source>
</evidence>
<dbReference type="SUPFAM" id="SSF51735">
    <property type="entry name" value="NAD(P)-binding Rossmann-fold domains"/>
    <property type="match status" value="1"/>
</dbReference>
<keyword evidence="1" id="KW-0560">Oxidoreductase</keyword>
<dbReference type="PANTHER" id="PTHR43205:SF7">
    <property type="entry name" value="PROSTAGLANDIN REDUCTASE 1"/>
    <property type="match status" value="1"/>
</dbReference>
<gene>
    <name evidence="3" type="ORF">NYF23_11560</name>
</gene>
<dbReference type="InterPro" id="IPR045010">
    <property type="entry name" value="MDR_fam"/>
</dbReference>
<dbReference type="Gene3D" id="3.40.50.720">
    <property type="entry name" value="NAD(P)-binding Rossmann-like Domain"/>
    <property type="match status" value="1"/>
</dbReference>
<dbReference type="Proteomes" id="UP001059934">
    <property type="component" value="Chromosome"/>
</dbReference>
<evidence type="ECO:0000256" key="1">
    <source>
        <dbReference type="ARBA" id="ARBA00023002"/>
    </source>
</evidence>
<dbReference type="PANTHER" id="PTHR43205">
    <property type="entry name" value="PROSTAGLANDIN REDUCTASE"/>
    <property type="match status" value="1"/>
</dbReference>
<reference evidence="3" key="1">
    <citation type="submission" date="2022-08" db="EMBL/GenBank/DDBJ databases">
        <title>Catabolic pathway analysis in culturable SAR92 clade bacteria reveals their overlooked roles in DMSP degradation in coastal seas.</title>
        <authorList>
            <person name="He X."/>
            <person name="Zhang X."/>
            <person name="Zhang Y."/>
        </authorList>
    </citation>
    <scope>NUCLEOTIDE SEQUENCE</scope>
    <source>
        <strain evidence="3">H455</strain>
    </source>
</reference>
<dbReference type="SMART" id="SM00829">
    <property type="entry name" value="PKS_ER"/>
    <property type="match status" value="1"/>
</dbReference>
<proteinExistence type="predicted"/>
<dbReference type="Pfam" id="PF00107">
    <property type="entry name" value="ADH_zinc_N"/>
    <property type="match status" value="1"/>
</dbReference>
<keyword evidence="4" id="KW-1185">Reference proteome</keyword>
<organism evidence="3 4">
    <name type="scientific">SAR92 clade bacterium H455</name>
    <dbReference type="NCBI Taxonomy" id="2974818"/>
    <lineage>
        <taxon>Bacteria</taxon>
        <taxon>Pseudomonadati</taxon>
        <taxon>Pseudomonadota</taxon>
        <taxon>Gammaproteobacteria</taxon>
        <taxon>Cellvibrionales</taxon>
        <taxon>Porticoccaceae</taxon>
        <taxon>SAR92 clade</taxon>
    </lineage>
</organism>
<dbReference type="EMBL" id="CP103416">
    <property type="protein sequence ID" value="UVW34640.1"/>
    <property type="molecule type" value="Genomic_DNA"/>
</dbReference>
<name>A0ABY5TLL0_9GAMM</name>
<evidence type="ECO:0000313" key="3">
    <source>
        <dbReference type="EMBL" id="UVW34640.1"/>
    </source>
</evidence>